<dbReference type="PANTHER" id="PTHR10695:SF46">
    <property type="entry name" value="BIFUNCTIONAL COENZYME A SYNTHASE-RELATED"/>
    <property type="match status" value="1"/>
</dbReference>
<proteinExistence type="inferred from homology"/>
<dbReference type="NCBIfam" id="NF002879">
    <property type="entry name" value="PRK03333.1"/>
    <property type="match status" value="1"/>
</dbReference>
<comment type="function">
    <text evidence="3">Catalyzes the phosphorylation of the 3'-hydroxyl group of dephosphocoenzyme A to form coenzyme A.</text>
</comment>
<dbReference type="Proteomes" id="UP001170379">
    <property type="component" value="Unassembled WGS sequence"/>
</dbReference>
<gene>
    <name evidence="3" type="primary">coaE</name>
    <name evidence="5" type="ORF">C7K25_06930</name>
</gene>
<comment type="subcellular location">
    <subcellularLocation>
        <location evidence="3">Cytoplasm</location>
    </subcellularLocation>
</comment>
<dbReference type="NCBIfam" id="TIGR00152">
    <property type="entry name" value="dephospho-CoA kinase"/>
    <property type="match status" value="1"/>
</dbReference>
<keyword evidence="3 5" id="KW-0418">Kinase</keyword>
<accession>A0ABT7C8K9</accession>
<feature type="binding site" evidence="3">
    <location>
        <begin position="11"/>
        <end position="16"/>
    </location>
    <ligand>
        <name>ATP</name>
        <dbReference type="ChEBI" id="CHEBI:30616"/>
    </ligand>
</feature>
<reference evidence="5" key="1">
    <citation type="submission" date="2018-03" db="EMBL/GenBank/DDBJ databases">
        <authorList>
            <person name="Nunes O.C."/>
            <person name="Lopes A.R."/>
            <person name="Froufe H."/>
            <person name="Munoz-Merida A."/>
            <person name="Barroso C."/>
            <person name="Egas C."/>
        </authorList>
    </citation>
    <scope>NUCLEOTIDE SEQUENCE</scope>
    <source>
        <strain evidence="5">ON4</strain>
    </source>
</reference>
<dbReference type="Gene3D" id="3.40.50.300">
    <property type="entry name" value="P-loop containing nucleotide triphosphate hydrolases"/>
    <property type="match status" value="1"/>
</dbReference>
<dbReference type="CDD" id="cd02022">
    <property type="entry name" value="DPCK"/>
    <property type="match status" value="1"/>
</dbReference>
<evidence type="ECO:0000256" key="2">
    <source>
        <dbReference type="ARBA" id="ARBA00022840"/>
    </source>
</evidence>
<evidence type="ECO:0000256" key="1">
    <source>
        <dbReference type="ARBA" id="ARBA00022741"/>
    </source>
</evidence>
<dbReference type="PROSITE" id="PS51219">
    <property type="entry name" value="DPCK"/>
    <property type="match status" value="1"/>
</dbReference>
<evidence type="ECO:0000313" key="5">
    <source>
        <dbReference type="EMBL" id="MDJ1371099.1"/>
    </source>
</evidence>
<organism evidence="5 6">
    <name type="scientific">Gulosibacter molinativorax</name>
    <dbReference type="NCBI Taxonomy" id="256821"/>
    <lineage>
        <taxon>Bacteria</taxon>
        <taxon>Bacillati</taxon>
        <taxon>Actinomycetota</taxon>
        <taxon>Actinomycetes</taxon>
        <taxon>Micrococcales</taxon>
        <taxon>Microbacteriaceae</taxon>
        <taxon>Gulosibacter</taxon>
    </lineage>
</organism>
<dbReference type="InterPro" id="IPR027417">
    <property type="entry name" value="P-loop_NTPase"/>
</dbReference>
<dbReference type="EMBL" id="PXVD01000009">
    <property type="protein sequence ID" value="MDJ1371099.1"/>
    <property type="molecule type" value="Genomic_DNA"/>
</dbReference>
<dbReference type="GO" id="GO:0016301">
    <property type="term" value="F:kinase activity"/>
    <property type="evidence" value="ECO:0007669"/>
    <property type="project" value="UniProtKB-KW"/>
</dbReference>
<protein>
    <recommendedName>
        <fullName evidence="3 4">Dephospho-CoA kinase</fullName>
        <ecNumber evidence="3 4">2.7.1.24</ecNumber>
    </recommendedName>
    <alternativeName>
        <fullName evidence="3">Dephosphocoenzyme A kinase</fullName>
    </alternativeName>
</protein>
<keyword evidence="2 3" id="KW-0067">ATP-binding</keyword>
<keyword evidence="3" id="KW-0173">Coenzyme A biosynthesis</keyword>
<comment type="similarity">
    <text evidence="3">Belongs to the CoaE family.</text>
</comment>
<keyword evidence="3" id="KW-0963">Cytoplasm</keyword>
<dbReference type="RefSeq" id="WP_084147449.1">
    <property type="nucleotide sequence ID" value="NZ_CP028426.1"/>
</dbReference>
<keyword evidence="6" id="KW-1185">Reference proteome</keyword>
<dbReference type="PANTHER" id="PTHR10695">
    <property type="entry name" value="DEPHOSPHO-COA KINASE-RELATED"/>
    <property type="match status" value="1"/>
</dbReference>
<keyword evidence="1 3" id="KW-0547">Nucleotide-binding</keyword>
<keyword evidence="3" id="KW-0808">Transferase</keyword>
<dbReference type="InterPro" id="IPR001977">
    <property type="entry name" value="Depp_CoAkinase"/>
</dbReference>
<comment type="catalytic activity">
    <reaction evidence="3">
        <text>3'-dephospho-CoA + ATP = ADP + CoA + H(+)</text>
        <dbReference type="Rhea" id="RHEA:18245"/>
        <dbReference type="ChEBI" id="CHEBI:15378"/>
        <dbReference type="ChEBI" id="CHEBI:30616"/>
        <dbReference type="ChEBI" id="CHEBI:57287"/>
        <dbReference type="ChEBI" id="CHEBI:57328"/>
        <dbReference type="ChEBI" id="CHEBI:456216"/>
        <dbReference type="EC" id="2.7.1.24"/>
    </reaction>
</comment>
<evidence type="ECO:0000256" key="4">
    <source>
        <dbReference type="NCBIfam" id="TIGR00152"/>
    </source>
</evidence>
<comment type="pathway">
    <text evidence="3">Cofactor biosynthesis; coenzyme A biosynthesis; CoA from (R)-pantothenate: step 5/5.</text>
</comment>
<dbReference type="HAMAP" id="MF_00376">
    <property type="entry name" value="Dephospho_CoA_kinase"/>
    <property type="match status" value="1"/>
</dbReference>
<dbReference type="Pfam" id="PF01121">
    <property type="entry name" value="CoaE"/>
    <property type="match status" value="1"/>
</dbReference>
<sequence length="225" mass="25087">MITIALTGGIASGKTTISTRLRELGAVIIDADEIARKVVEPGEPALGKIAKRFGESVINADGTLDRKALADIVFNDEEALKSLNEITHPEIGRYTQRMIAEVSAEDPNTIIVHDIPLLAENRTNYDYDFIWVADSPADVRRERLMEDRGMSAEEAQARIDAQVSDEERRMIADVVIDTTRAIPETLDQVDELFARLDLRHSSNEDEVHYDTAPITVPVEERSMDN</sequence>
<evidence type="ECO:0000256" key="3">
    <source>
        <dbReference type="HAMAP-Rule" id="MF_00376"/>
    </source>
</evidence>
<dbReference type="SUPFAM" id="SSF52540">
    <property type="entry name" value="P-loop containing nucleoside triphosphate hydrolases"/>
    <property type="match status" value="1"/>
</dbReference>
<dbReference type="EC" id="2.7.1.24" evidence="3 4"/>
<reference evidence="5" key="2">
    <citation type="journal article" date="2022" name="Sci. Rep.">
        <title>In silico prediction of the enzymes involved in the degradation of the herbicide molinate by Gulosibacter molinativorax ON4T.</title>
        <authorList>
            <person name="Lopes A.R."/>
            <person name="Bunin E."/>
            <person name="Viana A.T."/>
            <person name="Froufe H."/>
            <person name="Munoz-Merida A."/>
            <person name="Pinho D."/>
            <person name="Figueiredo J."/>
            <person name="Barroso C."/>
            <person name="Vaz-Moreira I."/>
            <person name="Bellanger X."/>
            <person name="Egas C."/>
            <person name="Nunes O.C."/>
        </authorList>
    </citation>
    <scope>NUCLEOTIDE SEQUENCE</scope>
    <source>
        <strain evidence="5">ON4</strain>
    </source>
</reference>
<comment type="caution">
    <text evidence="5">The sequence shown here is derived from an EMBL/GenBank/DDBJ whole genome shotgun (WGS) entry which is preliminary data.</text>
</comment>
<name>A0ABT7C8K9_9MICO</name>
<evidence type="ECO:0000313" key="6">
    <source>
        <dbReference type="Proteomes" id="UP001170379"/>
    </source>
</evidence>